<gene>
    <name evidence="1" type="ORF">PTTG_29891</name>
</gene>
<reference evidence="1" key="1">
    <citation type="submission" date="2009-11" db="EMBL/GenBank/DDBJ databases">
        <authorList>
            <consortium name="The Broad Institute Genome Sequencing Platform"/>
            <person name="Ward D."/>
            <person name="Feldgarden M."/>
            <person name="Earl A."/>
            <person name="Young S.K."/>
            <person name="Zeng Q."/>
            <person name="Koehrsen M."/>
            <person name="Alvarado L."/>
            <person name="Berlin A."/>
            <person name="Bochicchio J."/>
            <person name="Borenstein D."/>
            <person name="Chapman S.B."/>
            <person name="Chen Z."/>
            <person name="Engels R."/>
            <person name="Freedman E."/>
            <person name="Gellesch M."/>
            <person name="Goldberg J."/>
            <person name="Griggs A."/>
            <person name="Gujja S."/>
            <person name="Heilman E."/>
            <person name="Heiman D."/>
            <person name="Hepburn T."/>
            <person name="Howarth C."/>
            <person name="Jen D."/>
            <person name="Larson L."/>
            <person name="Lewis B."/>
            <person name="Mehta T."/>
            <person name="Park D."/>
            <person name="Pearson M."/>
            <person name="Roberts A."/>
            <person name="Saif S."/>
            <person name="Shea T."/>
            <person name="Shenoy N."/>
            <person name="Sisk P."/>
            <person name="Stolte C."/>
            <person name="Sykes S."/>
            <person name="Thomson T."/>
            <person name="Walk T."/>
            <person name="White J."/>
            <person name="Yandava C."/>
            <person name="Izard J."/>
            <person name="Baranova O.V."/>
            <person name="Blanton J.M."/>
            <person name="Tanner A.C."/>
            <person name="Dewhirst F.E."/>
            <person name="Haas B."/>
            <person name="Nusbaum C."/>
            <person name="Birren B."/>
        </authorList>
    </citation>
    <scope>NUCLEOTIDE SEQUENCE [LARGE SCALE GENOMIC DNA]</scope>
    <source>
        <strain evidence="1">1-1 BBBD Race 1</strain>
    </source>
</reference>
<evidence type="ECO:0000313" key="3">
    <source>
        <dbReference type="Proteomes" id="UP000005240"/>
    </source>
</evidence>
<dbReference type="OrthoDB" id="10291445at2759"/>
<keyword evidence="3" id="KW-1185">Reference proteome</keyword>
<dbReference type="EnsemblFungi" id="PTTG_29891-t43_1">
    <property type="protein sequence ID" value="PTTG_29891-t43_1-p1"/>
    <property type="gene ID" value="PTTG_29891"/>
</dbReference>
<evidence type="ECO:0000313" key="2">
    <source>
        <dbReference type="EnsemblFungi" id="PTTG_29891-t43_1-p1"/>
    </source>
</evidence>
<dbReference type="EMBL" id="ADAS02001103">
    <property type="protein sequence ID" value="OAV86467.1"/>
    <property type="molecule type" value="Genomic_DNA"/>
</dbReference>
<reference evidence="2" key="4">
    <citation type="submission" date="2025-05" db="UniProtKB">
        <authorList>
            <consortium name="EnsemblFungi"/>
        </authorList>
    </citation>
    <scope>IDENTIFICATION</scope>
    <source>
        <strain evidence="2">isolate 1-1 / race 1 (BBBD)</strain>
    </source>
</reference>
<dbReference type="VEuPathDB" id="FungiDB:PTTG_29891"/>
<accession>A0A180G1E3</accession>
<name>A0A180G1E3_PUCT1</name>
<reference evidence="1" key="2">
    <citation type="submission" date="2016-05" db="EMBL/GenBank/DDBJ databases">
        <title>Comparative analysis highlights variable genome content of wheat rusts and divergence of the mating loci.</title>
        <authorList>
            <person name="Cuomo C.A."/>
            <person name="Bakkeren G."/>
            <person name="Szabo L."/>
            <person name="Khalil H."/>
            <person name="Joly D."/>
            <person name="Goldberg J."/>
            <person name="Young S."/>
            <person name="Zeng Q."/>
            <person name="Fellers J."/>
        </authorList>
    </citation>
    <scope>NUCLEOTIDE SEQUENCE [LARGE SCALE GENOMIC DNA]</scope>
    <source>
        <strain evidence="1">1-1 BBBD Race 1</strain>
    </source>
</reference>
<proteinExistence type="predicted"/>
<organism evidence="1">
    <name type="scientific">Puccinia triticina (isolate 1-1 / race 1 (BBBD))</name>
    <name type="common">Brown leaf rust fungus</name>
    <dbReference type="NCBI Taxonomy" id="630390"/>
    <lineage>
        <taxon>Eukaryota</taxon>
        <taxon>Fungi</taxon>
        <taxon>Dikarya</taxon>
        <taxon>Basidiomycota</taxon>
        <taxon>Pucciniomycotina</taxon>
        <taxon>Pucciniomycetes</taxon>
        <taxon>Pucciniales</taxon>
        <taxon>Pucciniaceae</taxon>
        <taxon>Puccinia</taxon>
    </lineage>
</organism>
<reference evidence="2 3" key="3">
    <citation type="journal article" date="2017" name="G3 (Bethesda)">
        <title>Comparative analysis highlights variable genome content of wheat rusts and divergence of the mating loci.</title>
        <authorList>
            <person name="Cuomo C.A."/>
            <person name="Bakkeren G."/>
            <person name="Khalil H.B."/>
            <person name="Panwar V."/>
            <person name="Joly D."/>
            <person name="Linning R."/>
            <person name="Sakthikumar S."/>
            <person name="Song X."/>
            <person name="Adiconis X."/>
            <person name="Fan L."/>
            <person name="Goldberg J.M."/>
            <person name="Levin J.Z."/>
            <person name="Young S."/>
            <person name="Zeng Q."/>
            <person name="Anikster Y."/>
            <person name="Bruce M."/>
            <person name="Wang M."/>
            <person name="Yin C."/>
            <person name="McCallum B."/>
            <person name="Szabo L.J."/>
            <person name="Hulbert S."/>
            <person name="Chen X."/>
            <person name="Fellers J.P."/>
        </authorList>
    </citation>
    <scope>NUCLEOTIDE SEQUENCE</scope>
    <source>
        <strain evidence="3">Isolate 1-1 / race 1 (BBBD)</strain>
        <strain evidence="2">isolate 1-1 / race 1 (BBBD)</strain>
    </source>
</reference>
<protein>
    <submittedName>
        <fullName evidence="1 2">Uncharacterized protein</fullName>
    </submittedName>
</protein>
<evidence type="ECO:0000313" key="1">
    <source>
        <dbReference type="EMBL" id="OAV86467.1"/>
    </source>
</evidence>
<dbReference type="AlphaFoldDB" id="A0A180G1E3"/>
<sequence length="228" mass="25578">MEVSKISGMISPTRTLLPHSKNWTKIIPVVVLEPLVIDIVSLTWPKFQEQVLTHLKSGDPTNDVYQLILDLHNKRRIKWVASIMNHKDRVVRATIGGAANWVSFSNAAYENYTGRTDLELVMENPSCAAGDKMTFESISKTLLNGVVDTIRSYASAVGPQGITIVNPFDWRQVMHVKNEHLSKWAEGVIHNHIGVSVLGHPPLGFLPSVKRGQAHRSWLSNWRRASLM</sequence>
<dbReference type="Proteomes" id="UP000005240">
    <property type="component" value="Unassembled WGS sequence"/>
</dbReference>